<dbReference type="InterPro" id="IPR011011">
    <property type="entry name" value="Znf_FYVE_PHD"/>
</dbReference>
<evidence type="ECO:0000313" key="9">
    <source>
        <dbReference type="EMBL" id="RDX55906.1"/>
    </source>
</evidence>
<evidence type="ECO:0000256" key="1">
    <source>
        <dbReference type="ARBA" id="ARBA00004123"/>
    </source>
</evidence>
<dbReference type="OrthoDB" id="436852at2759"/>
<dbReference type="EMBL" id="KZ857381">
    <property type="protein sequence ID" value="RDX55906.1"/>
    <property type="molecule type" value="Genomic_DNA"/>
</dbReference>
<feature type="compositionally biased region" description="Polar residues" evidence="7">
    <location>
        <begin position="48"/>
        <end position="57"/>
    </location>
</feature>
<feature type="compositionally biased region" description="Polar residues" evidence="7">
    <location>
        <begin position="87"/>
        <end position="98"/>
    </location>
</feature>
<dbReference type="PANTHER" id="PTHR46174">
    <property type="entry name" value="CXXC-TYPE ZINC FINGER PROTEIN 1"/>
    <property type="match status" value="1"/>
</dbReference>
<dbReference type="GO" id="GO:0008270">
    <property type="term" value="F:zinc ion binding"/>
    <property type="evidence" value="ECO:0007669"/>
    <property type="project" value="UniProtKB-KW"/>
</dbReference>
<feature type="compositionally biased region" description="Acidic residues" evidence="7">
    <location>
        <begin position="119"/>
        <end position="128"/>
    </location>
</feature>
<evidence type="ECO:0000259" key="8">
    <source>
        <dbReference type="PROSITE" id="PS50016"/>
    </source>
</evidence>
<keyword evidence="5" id="KW-0539">Nucleus</keyword>
<evidence type="ECO:0000256" key="6">
    <source>
        <dbReference type="PROSITE-ProRule" id="PRU00146"/>
    </source>
</evidence>
<dbReference type="InterPro" id="IPR019787">
    <property type="entry name" value="Znf_PHD-finger"/>
</dbReference>
<evidence type="ECO:0000256" key="5">
    <source>
        <dbReference type="ARBA" id="ARBA00023242"/>
    </source>
</evidence>
<feature type="region of interest" description="Disordered" evidence="7">
    <location>
        <begin position="1"/>
        <end position="128"/>
    </location>
</feature>
<dbReference type="PROSITE" id="PS01359">
    <property type="entry name" value="ZF_PHD_1"/>
    <property type="match status" value="1"/>
</dbReference>
<evidence type="ECO:0000256" key="3">
    <source>
        <dbReference type="ARBA" id="ARBA00022771"/>
    </source>
</evidence>
<dbReference type="InterPro" id="IPR019786">
    <property type="entry name" value="Zinc_finger_PHD-type_CS"/>
</dbReference>
<dbReference type="SMART" id="SM00249">
    <property type="entry name" value="PHD"/>
    <property type="match status" value="1"/>
</dbReference>
<dbReference type="GO" id="GO:0045893">
    <property type="term" value="P:positive regulation of DNA-templated transcription"/>
    <property type="evidence" value="ECO:0007669"/>
    <property type="project" value="TreeGrafter"/>
</dbReference>
<dbReference type="InterPro" id="IPR037869">
    <property type="entry name" value="Spp1/CFP1"/>
</dbReference>
<evidence type="ECO:0000256" key="7">
    <source>
        <dbReference type="SAM" id="MobiDB-lite"/>
    </source>
</evidence>
<dbReference type="PANTHER" id="PTHR46174:SF1">
    <property type="entry name" value="CXXC-TYPE ZINC FINGER PROTEIN 1"/>
    <property type="match status" value="1"/>
</dbReference>
<reference evidence="9 10" key="1">
    <citation type="journal article" date="2018" name="Biotechnol. Biofuels">
        <title>Integrative visual omics of the white-rot fungus Polyporus brumalis exposes the biotechnological potential of its oxidative enzymes for delignifying raw plant biomass.</title>
        <authorList>
            <person name="Miyauchi S."/>
            <person name="Rancon A."/>
            <person name="Drula E."/>
            <person name="Hage H."/>
            <person name="Chaduli D."/>
            <person name="Favel A."/>
            <person name="Grisel S."/>
            <person name="Henrissat B."/>
            <person name="Herpoel-Gimbert I."/>
            <person name="Ruiz-Duenas F.J."/>
            <person name="Chevret D."/>
            <person name="Hainaut M."/>
            <person name="Lin J."/>
            <person name="Wang M."/>
            <person name="Pangilinan J."/>
            <person name="Lipzen A."/>
            <person name="Lesage-Meessen L."/>
            <person name="Navarro D."/>
            <person name="Riley R."/>
            <person name="Grigoriev I.V."/>
            <person name="Zhou S."/>
            <person name="Raouche S."/>
            <person name="Rosso M.N."/>
        </authorList>
    </citation>
    <scope>NUCLEOTIDE SEQUENCE [LARGE SCALE GENOMIC DNA]</scope>
    <source>
        <strain evidence="9 10">BRFM 1820</strain>
    </source>
</reference>
<feature type="compositionally biased region" description="Basic residues" evidence="7">
    <location>
        <begin position="25"/>
        <end position="37"/>
    </location>
</feature>
<dbReference type="Gene3D" id="3.30.40.10">
    <property type="entry name" value="Zinc/RING finger domain, C3HC4 (zinc finger)"/>
    <property type="match status" value="1"/>
</dbReference>
<keyword evidence="3 6" id="KW-0863">Zinc-finger</keyword>
<feature type="compositionally biased region" description="Low complexity" evidence="7">
    <location>
        <begin position="58"/>
        <end position="83"/>
    </location>
</feature>
<dbReference type="SUPFAM" id="SSF57903">
    <property type="entry name" value="FYVE/PHD zinc finger"/>
    <property type="match status" value="1"/>
</dbReference>
<accession>A0A371DTN1</accession>
<gene>
    <name evidence="9" type="ORF">OH76DRAFT_1337551</name>
</gene>
<feature type="compositionally biased region" description="Basic and acidic residues" evidence="7">
    <location>
        <begin position="1"/>
        <end position="24"/>
    </location>
</feature>
<dbReference type="GO" id="GO:0048188">
    <property type="term" value="C:Set1C/COMPASS complex"/>
    <property type="evidence" value="ECO:0007669"/>
    <property type="project" value="InterPro"/>
</dbReference>
<dbReference type="InterPro" id="IPR013083">
    <property type="entry name" value="Znf_RING/FYVE/PHD"/>
</dbReference>
<evidence type="ECO:0000256" key="2">
    <source>
        <dbReference type="ARBA" id="ARBA00022723"/>
    </source>
</evidence>
<dbReference type="AlphaFoldDB" id="A0A371DTN1"/>
<keyword evidence="4" id="KW-0862">Zinc</keyword>
<dbReference type="PROSITE" id="PS50016">
    <property type="entry name" value="ZF_PHD_2"/>
    <property type="match status" value="1"/>
</dbReference>
<dbReference type="Pfam" id="PF00628">
    <property type="entry name" value="PHD"/>
    <property type="match status" value="1"/>
</dbReference>
<comment type="subcellular location">
    <subcellularLocation>
        <location evidence="1">Nucleus</location>
    </subcellularLocation>
</comment>
<dbReference type="InterPro" id="IPR001965">
    <property type="entry name" value="Znf_PHD"/>
</dbReference>
<feature type="domain" description="PHD-type" evidence="8">
    <location>
        <begin position="133"/>
        <end position="184"/>
    </location>
</feature>
<evidence type="ECO:0000256" key="4">
    <source>
        <dbReference type="ARBA" id="ARBA00022833"/>
    </source>
</evidence>
<name>A0A371DTN1_9APHY</name>
<dbReference type="STRING" id="139420.A0A371DTN1"/>
<protein>
    <recommendedName>
        <fullName evidence="8">PHD-type domain-containing protein</fullName>
    </recommendedName>
</protein>
<organism evidence="9 10">
    <name type="scientific">Lentinus brumalis</name>
    <dbReference type="NCBI Taxonomy" id="2498619"/>
    <lineage>
        <taxon>Eukaryota</taxon>
        <taxon>Fungi</taxon>
        <taxon>Dikarya</taxon>
        <taxon>Basidiomycota</taxon>
        <taxon>Agaricomycotina</taxon>
        <taxon>Agaricomycetes</taxon>
        <taxon>Polyporales</taxon>
        <taxon>Polyporaceae</taxon>
        <taxon>Lentinus</taxon>
    </lineage>
</organism>
<keyword evidence="10" id="KW-1185">Reference proteome</keyword>
<dbReference type="Proteomes" id="UP000256964">
    <property type="component" value="Unassembled WGS sequence"/>
</dbReference>
<evidence type="ECO:0000313" key="10">
    <source>
        <dbReference type="Proteomes" id="UP000256964"/>
    </source>
</evidence>
<feature type="compositionally biased region" description="Pro residues" evidence="7">
    <location>
        <begin position="104"/>
        <end position="118"/>
    </location>
</feature>
<keyword evidence="2" id="KW-0479">Metal-binding</keyword>
<sequence>MQEKAEETQERPPEVPDKAQEKPKPKPKPRPVAKSKAAKAIGEKDSAAGSSGRLTPSGSATVTKAKGKKSAAANAAVAAVAAKRGVSTATGASRSRSVSEMPTPAEPPPKVKPPPAPQPEEEEASEEEEVDDKLYCICKTSYDEDKVMIACDRCDEWYHTQCLNIDDLEVDLIDQFVCPPCVMANPNLSLKTTYKARCMAGLKHPRPSSSDACHKPARGAFSKFCSDECGIAYMQRRIEGWGGSQAVLWASVKDTKQREGVVVKVQVLGSPDGASQDEKRPGATLGHLIQEAHEVQQPTKTQRDRKIARLQAQLDKLAPKREEVKKDLEVIMWRQKLLHLASIRADSLKNECGWDQRLCMDDEDYADYGRAILESYEEGHAQPNGVDAMHVDGTLEAGEWWCRGVRKCPRHAGWQKLRTSEFEFDRKAKEDAISALTAKEREIRGQLEDAISLPVRKTMVPLQPLNGYQVDVIKANPNGTSGRKGKQKN</sequence>
<proteinExistence type="predicted"/>